<protein>
    <submittedName>
        <fullName evidence="3">DNA-binding PadR family transcriptional regulator</fullName>
    </submittedName>
</protein>
<dbReference type="PANTHER" id="PTHR43252:SF7">
    <property type="entry name" value="TRANSCRIPTIONAL REGULATOR YQJI"/>
    <property type="match status" value="1"/>
</dbReference>
<dbReference type="EMBL" id="JAVDXT010000003">
    <property type="protein sequence ID" value="MDR7378786.1"/>
    <property type="molecule type" value="Genomic_DNA"/>
</dbReference>
<feature type="domain" description="Transcription regulator PadR N-terminal" evidence="2">
    <location>
        <begin position="35"/>
        <end position="104"/>
    </location>
</feature>
<dbReference type="PANTHER" id="PTHR43252">
    <property type="entry name" value="TRANSCRIPTIONAL REGULATOR YQJI"/>
    <property type="match status" value="1"/>
</dbReference>
<evidence type="ECO:0000259" key="2">
    <source>
        <dbReference type="Pfam" id="PF03551"/>
    </source>
</evidence>
<dbReference type="Gene3D" id="1.10.10.10">
    <property type="entry name" value="Winged helix-like DNA-binding domain superfamily/Winged helix DNA-binding domain"/>
    <property type="match status" value="1"/>
</dbReference>
<name>A0ABU2CBU0_9BURK</name>
<evidence type="ECO:0000256" key="1">
    <source>
        <dbReference type="SAM" id="MobiDB-lite"/>
    </source>
</evidence>
<gene>
    <name evidence="3" type="ORF">J2X19_003480</name>
</gene>
<dbReference type="Pfam" id="PF03551">
    <property type="entry name" value="PadR"/>
    <property type="match status" value="1"/>
</dbReference>
<dbReference type="InterPro" id="IPR005149">
    <property type="entry name" value="Tscrpt_reg_PadR_N"/>
</dbReference>
<keyword evidence="4" id="KW-1185">Reference proteome</keyword>
<keyword evidence="3" id="KW-0238">DNA-binding</keyword>
<proteinExistence type="predicted"/>
<accession>A0ABU2CBU0</accession>
<dbReference type="InterPro" id="IPR036388">
    <property type="entry name" value="WH-like_DNA-bd_sf"/>
</dbReference>
<evidence type="ECO:0000313" key="3">
    <source>
        <dbReference type="EMBL" id="MDR7378786.1"/>
    </source>
</evidence>
<comment type="caution">
    <text evidence="3">The sequence shown here is derived from an EMBL/GenBank/DDBJ whole genome shotgun (WGS) entry which is preliminary data.</text>
</comment>
<dbReference type="InterPro" id="IPR036390">
    <property type="entry name" value="WH_DNA-bd_sf"/>
</dbReference>
<dbReference type="GO" id="GO:0003677">
    <property type="term" value="F:DNA binding"/>
    <property type="evidence" value="ECO:0007669"/>
    <property type="project" value="UniProtKB-KW"/>
</dbReference>
<organism evidence="3 4">
    <name type="scientific">Rhodoferax ferrireducens</name>
    <dbReference type="NCBI Taxonomy" id="192843"/>
    <lineage>
        <taxon>Bacteria</taxon>
        <taxon>Pseudomonadati</taxon>
        <taxon>Pseudomonadota</taxon>
        <taxon>Betaproteobacteria</taxon>
        <taxon>Burkholderiales</taxon>
        <taxon>Comamonadaceae</taxon>
        <taxon>Rhodoferax</taxon>
    </lineage>
</organism>
<feature type="compositionally biased region" description="Basic and acidic residues" evidence="1">
    <location>
        <begin position="1"/>
        <end position="12"/>
    </location>
</feature>
<sequence length="172" mass="18431">MRHFEEGLDRGGRGGGRHGGGGGRVFGHGGLRLVLLQLIADKPRHGYELIKEIGDRLGGSYSPSPGVIYPTLTLLEELGYTTMDESGGGRKLYTITDAGQAFLADNRAAADAMLARMQDAGGSAPGRPPQVVRAIENFKMAVRMRLASPLSDEQAHAFAQLLDQTTQSIERI</sequence>
<evidence type="ECO:0000313" key="4">
    <source>
        <dbReference type="Proteomes" id="UP001180487"/>
    </source>
</evidence>
<reference evidence="3 4" key="1">
    <citation type="submission" date="2023-07" db="EMBL/GenBank/DDBJ databases">
        <title>Sorghum-associated microbial communities from plants grown in Nebraska, USA.</title>
        <authorList>
            <person name="Schachtman D."/>
        </authorList>
    </citation>
    <scope>NUCLEOTIDE SEQUENCE [LARGE SCALE GENOMIC DNA]</scope>
    <source>
        <strain evidence="3 4">BE313</strain>
    </source>
</reference>
<dbReference type="RefSeq" id="WP_310375060.1">
    <property type="nucleotide sequence ID" value="NZ_JAVDXT010000003.1"/>
</dbReference>
<feature type="region of interest" description="Disordered" evidence="1">
    <location>
        <begin position="1"/>
        <end position="21"/>
    </location>
</feature>
<dbReference type="Proteomes" id="UP001180487">
    <property type="component" value="Unassembled WGS sequence"/>
</dbReference>
<dbReference type="SUPFAM" id="SSF46785">
    <property type="entry name" value="Winged helix' DNA-binding domain"/>
    <property type="match status" value="1"/>
</dbReference>